<evidence type="ECO:0000313" key="1">
    <source>
        <dbReference type="EMBL" id="CEL08681.1"/>
    </source>
</evidence>
<organism evidence="1 2">
    <name type="scientific">Aspergillus calidoustus</name>
    <dbReference type="NCBI Taxonomy" id="454130"/>
    <lineage>
        <taxon>Eukaryota</taxon>
        <taxon>Fungi</taxon>
        <taxon>Dikarya</taxon>
        <taxon>Ascomycota</taxon>
        <taxon>Pezizomycotina</taxon>
        <taxon>Eurotiomycetes</taxon>
        <taxon>Eurotiomycetidae</taxon>
        <taxon>Eurotiales</taxon>
        <taxon>Aspergillaceae</taxon>
        <taxon>Aspergillus</taxon>
        <taxon>Aspergillus subgen. Nidulantes</taxon>
    </lineage>
</organism>
<evidence type="ECO:0000313" key="2">
    <source>
        <dbReference type="Proteomes" id="UP000054771"/>
    </source>
</evidence>
<dbReference type="Proteomes" id="UP000054771">
    <property type="component" value="Unassembled WGS sequence"/>
</dbReference>
<dbReference type="EMBL" id="CDMC01000012">
    <property type="protein sequence ID" value="CEL08681.1"/>
    <property type="molecule type" value="Genomic_DNA"/>
</dbReference>
<protein>
    <submittedName>
        <fullName evidence="1">Uncharacterized protein</fullName>
    </submittedName>
</protein>
<sequence length="52" mass="5582">MPLTNGEVRVALNNPDDGFTPGEDGVDTVAGVANSHRQSLRSILTDRTNFLI</sequence>
<reference evidence="2" key="1">
    <citation type="journal article" date="2016" name="Genome Announc.">
        <title>Draft genome sequences of fungus Aspergillus calidoustus.</title>
        <authorList>
            <person name="Horn F."/>
            <person name="Linde J."/>
            <person name="Mattern D.J."/>
            <person name="Walther G."/>
            <person name="Guthke R."/>
            <person name="Scherlach K."/>
            <person name="Martin K."/>
            <person name="Brakhage A.A."/>
            <person name="Petzke L."/>
            <person name="Valiante V."/>
        </authorList>
    </citation>
    <scope>NUCLEOTIDE SEQUENCE [LARGE SCALE GENOMIC DNA]</scope>
    <source>
        <strain evidence="2">SF006504</strain>
    </source>
</reference>
<dbReference type="AlphaFoldDB" id="A0A0U5CF19"/>
<proteinExistence type="predicted"/>
<name>A0A0U5CF19_ASPCI</name>
<accession>A0A0U5CF19</accession>
<gene>
    <name evidence="1" type="ORF">ASPCAL11826</name>
</gene>
<keyword evidence="2" id="KW-1185">Reference proteome</keyword>